<reference evidence="3 4" key="1">
    <citation type="submission" date="2020-08" db="EMBL/GenBank/DDBJ databases">
        <title>Genomic Encyclopedia of Type Strains, Phase IV (KMG-IV): sequencing the most valuable type-strain genomes for metagenomic binning, comparative biology and taxonomic classification.</title>
        <authorList>
            <person name="Goeker M."/>
        </authorList>
    </citation>
    <scope>NUCLEOTIDE SEQUENCE [LARGE SCALE GENOMIC DNA]</scope>
    <source>
        <strain evidence="3 4">DSM 100734</strain>
    </source>
</reference>
<feature type="compositionally biased region" description="Low complexity" evidence="2">
    <location>
        <begin position="140"/>
        <end position="149"/>
    </location>
</feature>
<keyword evidence="4" id="KW-1185">Reference proteome</keyword>
<name>A0A7W9YBF9_9HYPH</name>
<dbReference type="GO" id="GO:0003677">
    <property type="term" value="F:DNA binding"/>
    <property type="evidence" value="ECO:0007669"/>
    <property type="project" value="InterPro"/>
</dbReference>
<evidence type="ECO:0000256" key="2">
    <source>
        <dbReference type="SAM" id="MobiDB-lite"/>
    </source>
</evidence>
<dbReference type="SUPFAM" id="SSF56349">
    <property type="entry name" value="DNA breaking-rejoining enzymes"/>
    <property type="match status" value="1"/>
</dbReference>
<protein>
    <submittedName>
        <fullName evidence="3">Integrase</fullName>
    </submittedName>
</protein>
<dbReference type="EMBL" id="JACHEG010000010">
    <property type="protein sequence ID" value="MBB6165526.1"/>
    <property type="molecule type" value="Genomic_DNA"/>
</dbReference>
<dbReference type="InterPro" id="IPR013762">
    <property type="entry name" value="Integrase-like_cat_sf"/>
</dbReference>
<dbReference type="Gene3D" id="1.10.443.10">
    <property type="entry name" value="Intergrase catalytic core"/>
    <property type="match status" value="1"/>
</dbReference>
<gene>
    <name evidence="3" type="ORF">HNQ72_005374</name>
</gene>
<keyword evidence="1" id="KW-0233">DNA recombination</keyword>
<feature type="region of interest" description="Disordered" evidence="2">
    <location>
        <begin position="124"/>
        <end position="184"/>
    </location>
</feature>
<dbReference type="Proteomes" id="UP000547879">
    <property type="component" value="Unassembled WGS sequence"/>
</dbReference>
<dbReference type="GO" id="GO:0015074">
    <property type="term" value="P:DNA integration"/>
    <property type="evidence" value="ECO:0007669"/>
    <property type="project" value="InterPro"/>
</dbReference>
<evidence type="ECO:0000313" key="4">
    <source>
        <dbReference type="Proteomes" id="UP000547879"/>
    </source>
</evidence>
<evidence type="ECO:0000313" key="3">
    <source>
        <dbReference type="EMBL" id="MBB6165526.1"/>
    </source>
</evidence>
<dbReference type="AlphaFoldDB" id="A0A7W9YBF9"/>
<accession>A0A7W9YBF9</accession>
<feature type="compositionally biased region" description="Pro residues" evidence="2">
    <location>
        <begin position="170"/>
        <end position="181"/>
    </location>
</feature>
<proteinExistence type="predicted"/>
<evidence type="ECO:0000256" key="1">
    <source>
        <dbReference type="ARBA" id="ARBA00023172"/>
    </source>
</evidence>
<dbReference type="InterPro" id="IPR011010">
    <property type="entry name" value="DNA_brk_join_enz"/>
</dbReference>
<organism evidence="3 4">
    <name type="scientific">Rhizobium wenxiniae</name>
    <dbReference type="NCBI Taxonomy" id="1737357"/>
    <lineage>
        <taxon>Bacteria</taxon>
        <taxon>Pseudomonadati</taxon>
        <taxon>Pseudomonadota</taxon>
        <taxon>Alphaproteobacteria</taxon>
        <taxon>Hyphomicrobiales</taxon>
        <taxon>Rhizobiaceae</taxon>
        <taxon>Rhizobium/Agrobacterium group</taxon>
        <taxon>Rhizobium</taxon>
    </lineage>
</organism>
<comment type="caution">
    <text evidence="3">The sequence shown here is derived from an EMBL/GenBank/DDBJ whole genome shotgun (WGS) entry which is preliminary data.</text>
</comment>
<sequence length="811" mass="92008">MPDKSILNARPLFPLALGIAAERNGMIMTNDISSRHFQRKISQFCELRIAPIASRRVLENIRPYLVSLIIYRKSPPLLNGHIDWTMISQACGIEADLTAELKKQLRPGLDAIIRWLGVAPAVEEKRSPKQTARPDNITPAKKAASATSTRKPQRAAADGNVAPLASAPRGPAPKPISPFPEPLLEATEDPASFQDALVYHMRRFGDTYWQLYRAVVHLNETFDNKTLLSWIQGERVPRSVASFNILRRIERRYRLSEGYFKEKLPHQARSVYGHDLGDISPAERRRISLHLPEDFNNLPFTKREEILDWVRRVIISGSTEYRRYQAAASKQRYAIRFPGVTYGSNFLSSRLLASAAGANQNVAAELDDPDLLSGVVDAPPRLAMEMADLIRFKTSTLTAIGFHRNGVWGEETASQKIEHLGLMFGALAASPNGAVKGFGVPVSRLSFGLLVFPGVWDWYLQWREQRRGFYTKWEEDMLMVAQALSRADVGWIRQHPELLRNVMPIAGLIEQEEIDFAARDWHGACDAFHRHAANRSKEIQRVMRVHRDPFEPIMCVLEAESPLAEYRKITDEILERMPDESRYPRPAAEAVRSFLLLRLGLHLGLRQKNLRQLRVCPRGHYPTSERRLEDMKCGELRWSDRDHGWEVLIPSVAFKNSGSSFFGQKPFRLILPDLLDLYKYLDAYIDRHRGVLLSGAKDPGTLFVKTVKTTSIDAAYNSTTFYEAWRTVIQRYGIYNPYTGRGAIKGLLPHGPHNLRDILATHILKQTGSYEQASYAIQDTPDVVQQHYGRFLPQDKAALAAKILNQVWEAA</sequence>
<dbReference type="GO" id="GO:0006310">
    <property type="term" value="P:DNA recombination"/>
    <property type="evidence" value="ECO:0007669"/>
    <property type="project" value="UniProtKB-KW"/>
</dbReference>